<accession>A0AAN5CAM2</accession>
<protein>
    <submittedName>
        <fullName evidence="2">Uncharacterized protein</fullName>
    </submittedName>
</protein>
<feature type="transmembrane region" description="Helical" evidence="1">
    <location>
        <begin position="101"/>
        <end position="124"/>
    </location>
</feature>
<comment type="caution">
    <text evidence="2">The sequence shown here is derived from an EMBL/GenBank/DDBJ whole genome shotgun (WGS) entry which is preliminary data.</text>
</comment>
<gene>
    <name evidence="2" type="ORF">PMAYCL1PPCAC_06137</name>
</gene>
<keyword evidence="1" id="KW-0812">Transmembrane</keyword>
<evidence type="ECO:0000313" key="2">
    <source>
        <dbReference type="EMBL" id="GMR35942.1"/>
    </source>
</evidence>
<feature type="transmembrane region" description="Helical" evidence="1">
    <location>
        <begin position="72"/>
        <end position="94"/>
    </location>
</feature>
<keyword evidence="1" id="KW-1133">Transmembrane helix</keyword>
<evidence type="ECO:0000256" key="1">
    <source>
        <dbReference type="SAM" id="Phobius"/>
    </source>
</evidence>
<name>A0AAN5CAM2_9BILA</name>
<organism evidence="2 3">
    <name type="scientific">Pristionchus mayeri</name>
    <dbReference type="NCBI Taxonomy" id="1317129"/>
    <lineage>
        <taxon>Eukaryota</taxon>
        <taxon>Metazoa</taxon>
        <taxon>Ecdysozoa</taxon>
        <taxon>Nematoda</taxon>
        <taxon>Chromadorea</taxon>
        <taxon>Rhabditida</taxon>
        <taxon>Rhabditina</taxon>
        <taxon>Diplogasteromorpha</taxon>
        <taxon>Diplogasteroidea</taxon>
        <taxon>Neodiplogasteridae</taxon>
        <taxon>Pristionchus</taxon>
    </lineage>
</organism>
<sequence length="197" mass="22111">MEEAKKKKVSKEEDPDPGAKLAPAGSWILYPLTGGIHMQIKCRIVCYCEGGLSFIFAVLGFCNVMVEQEIALGYIQIINGVFLLCLFLEFLFGYRYRSPALLYLHTVQCVFVAFMAVVATIFSLTLIDHEELSGKSIRKTMSDLHSTAISYTLILLSLAITSWTRARDLLKIHRELPLHALSAVNRRLRQTAGIMPE</sequence>
<dbReference type="AlphaFoldDB" id="A0AAN5CAM2"/>
<keyword evidence="3" id="KW-1185">Reference proteome</keyword>
<proteinExistence type="predicted"/>
<evidence type="ECO:0000313" key="3">
    <source>
        <dbReference type="Proteomes" id="UP001328107"/>
    </source>
</evidence>
<reference evidence="3" key="1">
    <citation type="submission" date="2022-10" db="EMBL/GenBank/DDBJ databases">
        <title>Genome assembly of Pristionchus species.</title>
        <authorList>
            <person name="Yoshida K."/>
            <person name="Sommer R.J."/>
        </authorList>
    </citation>
    <scope>NUCLEOTIDE SEQUENCE [LARGE SCALE GENOMIC DNA]</scope>
    <source>
        <strain evidence="3">RS5460</strain>
    </source>
</reference>
<keyword evidence="1" id="KW-0472">Membrane</keyword>
<dbReference type="Proteomes" id="UP001328107">
    <property type="component" value="Unassembled WGS sequence"/>
</dbReference>
<feature type="transmembrane region" description="Helical" evidence="1">
    <location>
        <begin position="144"/>
        <end position="164"/>
    </location>
</feature>
<feature type="transmembrane region" description="Helical" evidence="1">
    <location>
        <begin position="44"/>
        <end position="66"/>
    </location>
</feature>
<dbReference type="EMBL" id="BTRK01000002">
    <property type="protein sequence ID" value="GMR35942.1"/>
    <property type="molecule type" value="Genomic_DNA"/>
</dbReference>